<dbReference type="OrthoDB" id="4471293at2759"/>
<gene>
    <name evidence="1" type="ORF">BO72DRAFT_492118</name>
</gene>
<keyword evidence="2" id="KW-1185">Reference proteome</keyword>
<dbReference type="VEuPathDB" id="FungiDB:BO72DRAFT_492118"/>
<dbReference type="GeneID" id="63865588"/>
<protein>
    <submittedName>
        <fullName evidence="1">Uncharacterized protein</fullName>
    </submittedName>
</protein>
<evidence type="ECO:0000313" key="1">
    <source>
        <dbReference type="EMBL" id="RAK81890.1"/>
    </source>
</evidence>
<accession>A0A8G1RYF7</accession>
<dbReference type="RefSeq" id="XP_040805900.1">
    <property type="nucleotide sequence ID" value="XM_040948255.1"/>
</dbReference>
<proteinExistence type="predicted"/>
<dbReference type="AlphaFoldDB" id="A0A8G1RYF7"/>
<dbReference type="Proteomes" id="UP000249789">
    <property type="component" value="Unassembled WGS sequence"/>
</dbReference>
<evidence type="ECO:0000313" key="2">
    <source>
        <dbReference type="Proteomes" id="UP000249789"/>
    </source>
</evidence>
<dbReference type="EMBL" id="KZ824624">
    <property type="protein sequence ID" value="RAK81890.1"/>
    <property type="molecule type" value="Genomic_DNA"/>
</dbReference>
<name>A0A8G1RYF7_9EURO</name>
<organism evidence="1 2">
    <name type="scientific">Aspergillus fijiensis CBS 313.89</name>
    <dbReference type="NCBI Taxonomy" id="1448319"/>
    <lineage>
        <taxon>Eukaryota</taxon>
        <taxon>Fungi</taxon>
        <taxon>Dikarya</taxon>
        <taxon>Ascomycota</taxon>
        <taxon>Pezizomycotina</taxon>
        <taxon>Eurotiomycetes</taxon>
        <taxon>Eurotiomycetidae</taxon>
        <taxon>Eurotiales</taxon>
        <taxon>Aspergillaceae</taxon>
        <taxon>Aspergillus</taxon>
    </lineage>
</organism>
<reference evidence="1 2" key="1">
    <citation type="submission" date="2018-02" db="EMBL/GenBank/DDBJ databases">
        <title>The genomes of Aspergillus section Nigri reveals drivers in fungal speciation.</title>
        <authorList>
            <consortium name="DOE Joint Genome Institute"/>
            <person name="Vesth T.C."/>
            <person name="Nybo J."/>
            <person name="Theobald S."/>
            <person name="Brandl J."/>
            <person name="Frisvad J.C."/>
            <person name="Nielsen K.F."/>
            <person name="Lyhne E.K."/>
            <person name="Kogle M.E."/>
            <person name="Kuo A."/>
            <person name="Riley R."/>
            <person name="Clum A."/>
            <person name="Nolan M."/>
            <person name="Lipzen A."/>
            <person name="Salamov A."/>
            <person name="Henrissat B."/>
            <person name="Wiebenga A."/>
            <person name="De vries R.P."/>
            <person name="Grigoriev I.V."/>
            <person name="Mortensen U.H."/>
            <person name="Andersen M.R."/>
            <person name="Baker S.E."/>
        </authorList>
    </citation>
    <scope>NUCLEOTIDE SEQUENCE [LARGE SCALE GENOMIC DNA]</scope>
    <source>
        <strain evidence="1 2">CBS 313.89</strain>
    </source>
</reference>
<sequence length="90" mass="10749">MVLPFNVDVDIMCDKIYRRLNALIQPYYEAALTAIPGYPDLKPVETAEVEWSFCGQRQTHRTTFHIVRDLDIRQWRRDCTPQKYGNQEFR</sequence>